<dbReference type="PANTHER" id="PTHR23049">
    <property type="entry name" value="MYOSIN REGULATORY LIGHT CHAIN 2"/>
    <property type="match status" value="1"/>
</dbReference>
<gene>
    <name evidence="4" type="ORF">TRICI_002530</name>
</gene>
<dbReference type="OrthoDB" id="429467at2759"/>
<dbReference type="GO" id="GO:0005509">
    <property type="term" value="F:calcium ion binding"/>
    <property type="evidence" value="ECO:0007669"/>
    <property type="project" value="InterPro"/>
</dbReference>
<dbReference type="InterPro" id="IPR050403">
    <property type="entry name" value="Myosin_RLC"/>
</dbReference>
<dbReference type="GO" id="GO:0043226">
    <property type="term" value="C:organelle"/>
    <property type="evidence" value="ECO:0007669"/>
    <property type="project" value="UniProtKB-ARBA"/>
</dbReference>
<evidence type="ECO:0000259" key="3">
    <source>
        <dbReference type="PROSITE" id="PS50222"/>
    </source>
</evidence>
<name>A0A642V6J0_9ASCO</name>
<organism evidence="4 5">
    <name type="scientific">Trichomonascus ciferrii</name>
    <dbReference type="NCBI Taxonomy" id="44093"/>
    <lineage>
        <taxon>Eukaryota</taxon>
        <taxon>Fungi</taxon>
        <taxon>Dikarya</taxon>
        <taxon>Ascomycota</taxon>
        <taxon>Saccharomycotina</taxon>
        <taxon>Dipodascomycetes</taxon>
        <taxon>Dipodascales</taxon>
        <taxon>Trichomonascaceae</taxon>
        <taxon>Trichomonascus</taxon>
        <taxon>Trichomonascus ciferrii complex</taxon>
    </lineage>
</organism>
<feature type="domain" description="EF-hand" evidence="3">
    <location>
        <begin position="21"/>
        <end position="56"/>
    </location>
</feature>
<evidence type="ECO:0000256" key="1">
    <source>
        <dbReference type="ARBA" id="ARBA00022737"/>
    </source>
</evidence>
<dbReference type="AlphaFoldDB" id="A0A642V6J0"/>
<dbReference type="SMART" id="SM00054">
    <property type="entry name" value="EFh"/>
    <property type="match status" value="1"/>
</dbReference>
<dbReference type="VEuPathDB" id="FungiDB:TRICI_002530"/>
<dbReference type="SUPFAM" id="SSF47473">
    <property type="entry name" value="EF-hand"/>
    <property type="match status" value="1"/>
</dbReference>
<keyword evidence="5" id="KW-1185">Reference proteome</keyword>
<dbReference type="Proteomes" id="UP000761534">
    <property type="component" value="Unassembled WGS sequence"/>
</dbReference>
<dbReference type="CDD" id="cd00051">
    <property type="entry name" value="EFh"/>
    <property type="match status" value="1"/>
</dbReference>
<sequence>MVTKGSKSRSTSGQFTQLGADQVRELKDAFTLLDKDGDGTISAGDIEEMLVSLGQEPSKGEIDDMLDKMPRPLTFSAFLTGMSSHLCDMSSRQELLAAFQAFEDDDKKAKGIKADDLKSQLADFGMSNEDIDAAMSSFIKSHGFLGDRFNYKDFVDIMRGEGEEDD</sequence>
<reference evidence="4" key="1">
    <citation type="journal article" date="2019" name="G3 (Bethesda)">
        <title>Genome Assemblies of Two Rare Opportunistic Yeast Pathogens: Diutina rugosa (syn. Candida rugosa) and Trichomonascus ciferrii (syn. Candida ciferrii).</title>
        <authorList>
            <person name="Mixao V."/>
            <person name="Saus E."/>
            <person name="Hansen A.P."/>
            <person name="Lass-Florl C."/>
            <person name="Gabaldon T."/>
        </authorList>
    </citation>
    <scope>NUCLEOTIDE SEQUENCE</scope>
    <source>
        <strain evidence="4">CBS 4856</strain>
    </source>
</reference>
<dbReference type="InterPro" id="IPR011992">
    <property type="entry name" value="EF-hand-dom_pair"/>
</dbReference>
<dbReference type="PROSITE" id="PS00018">
    <property type="entry name" value="EF_HAND_1"/>
    <property type="match status" value="1"/>
</dbReference>
<dbReference type="Pfam" id="PF13499">
    <property type="entry name" value="EF-hand_7"/>
    <property type="match status" value="1"/>
</dbReference>
<comment type="caution">
    <text evidence="4">The sequence shown here is derived from an EMBL/GenBank/DDBJ whole genome shotgun (WGS) entry which is preliminary data.</text>
</comment>
<keyword evidence="2" id="KW-0106">Calcium</keyword>
<keyword evidence="1" id="KW-0677">Repeat</keyword>
<dbReference type="EMBL" id="SWFS01000175">
    <property type="protein sequence ID" value="KAA8915321.1"/>
    <property type="molecule type" value="Genomic_DNA"/>
</dbReference>
<protein>
    <recommendedName>
        <fullName evidence="3">EF-hand domain-containing protein</fullName>
    </recommendedName>
</protein>
<dbReference type="FunFam" id="1.10.238.10:FF:000178">
    <property type="entry name" value="Calmodulin-2 A"/>
    <property type="match status" value="1"/>
</dbReference>
<evidence type="ECO:0000313" key="5">
    <source>
        <dbReference type="Proteomes" id="UP000761534"/>
    </source>
</evidence>
<evidence type="ECO:0000313" key="4">
    <source>
        <dbReference type="EMBL" id="KAA8915321.1"/>
    </source>
</evidence>
<dbReference type="InterPro" id="IPR002048">
    <property type="entry name" value="EF_hand_dom"/>
</dbReference>
<evidence type="ECO:0000256" key="2">
    <source>
        <dbReference type="ARBA" id="ARBA00022837"/>
    </source>
</evidence>
<dbReference type="InterPro" id="IPR018247">
    <property type="entry name" value="EF_Hand_1_Ca_BS"/>
</dbReference>
<accession>A0A642V6J0</accession>
<dbReference type="Gene3D" id="1.10.238.10">
    <property type="entry name" value="EF-hand"/>
    <property type="match status" value="1"/>
</dbReference>
<proteinExistence type="predicted"/>
<dbReference type="PROSITE" id="PS50222">
    <property type="entry name" value="EF_HAND_2"/>
    <property type="match status" value="1"/>
</dbReference>